<dbReference type="InterPro" id="IPR057966">
    <property type="entry name" value="T4_SCAF"/>
</dbReference>
<feature type="region of interest" description="Disordered" evidence="1">
    <location>
        <begin position="65"/>
        <end position="131"/>
    </location>
</feature>
<feature type="non-terminal residue" evidence="2">
    <location>
        <position position="211"/>
    </location>
</feature>
<feature type="compositionally biased region" description="Basic and acidic residues" evidence="1">
    <location>
        <begin position="100"/>
        <end position="114"/>
    </location>
</feature>
<protein>
    <submittedName>
        <fullName evidence="2">Uncharacterized protein</fullName>
    </submittedName>
</protein>
<proteinExistence type="predicted"/>
<sequence length="211" mass="23396">MSEIKDEVVDETVDEVIVEDTQVEAEELDIPEAPLTAARTVSAIKASLTEMSKEGLDEIFEAAEKAKAKAKLEDDDEDEDEDDEDEGDVEEKSKSKKESKKSDLKKEDQPEPKAKKLGKKKVKADDGSEGDVIEKKDKFKEDVDALVKDEDTLSEGFKEKAATIFEAALNSKVNAETAKLEERYESDLAGEVEAIKEDLVDKVDGYLTYVV</sequence>
<accession>A0A382M0Y7</accession>
<organism evidence="2">
    <name type="scientific">marine metagenome</name>
    <dbReference type="NCBI Taxonomy" id="408172"/>
    <lineage>
        <taxon>unclassified sequences</taxon>
        <taxon>metagenomes</taxon>
        <taxon>ecological metagenomes</taxon>
    </lineage>
</organism>
<dbReference type="Pfam" id="PF25623">
    <property type="entry name" value="T4_CASP"/>
    <property type="match status" value="1"/>
</dbReference>
<dbReference type="AlphaFoldDB" id="A0A382M0Y7"/>
<dbReference type="EMBL" id="UINC01090516">
    <property type="protein sequence ID" value="SVC42526.1"/>
    <property type="molecule type" value="Genomic_DNA"/>
</dbReference>
<feature type="compositionally biased region" description="Acidic residues" evidence="1">
    <location>
        <begin position="73"/>
        <end position="89"/>
    </location>
</feature>
<gene>
    <name evidence="2" type="ORF">METZ01_LOCUS295380</name>
</gene>
<evidence type="ECO:0000313" key="2">
    <source>
        <dbReference type="EMBL" id="SVC42526.1"/>
    </source>
</evidence>
<evidence type="ECO:0000256" key="1">
    <source>
        <dbReference type="SAM" id="MobiDB-lite"/>
    </source>
</evidence>
<reference evidence="2" key="1">
    <citation type="submission" date="2018-05" db="EMBL/GenBank/DDBJ databases">
        <authorList>
            <person name="Lanie J.A."/>
            <person name="Ng W.-L."/>
            <person name="Kazmierczak K.M."/>
            <person name="Andrzejewski T.M."/>
            <person name="Davidsen T.M."/>
            <person name="Wayne K.J."/>
            <person name="Tettelin H."/>
            <person name="Glass J.I."/>
            <person name="Rusch D."/>
            <person name="Podicherti R."/>
            <person name="Tsui H.-C.T."/>
            <person name="Winkler M.E."/>
        </authorList>
    </citation>
    <scope>NUCLEOTIDE SEQUENCE</scope>
</reference>
<name>A0A382M0Y7_9ZZZZ</name>